<name>A0A6A6YXR7_9PEZI</name>
<reference evidence="3" key="2">
    <citation type="submission" date="2020-04" db="EMBL/GenBank/DDBJ databases">
        <authorList>
            <consortium name="NCBI Genome Project"/>
        </authorList>
    </citation>
    <scope>NUCLEOTIDE SEQUENCE</scope>
    <source>
        <strain evidence="3">CBS 304.34</strain>
    </source>
</reference>
<reference evidence="3" key="3">
    <citation type="submission" date="2025-04" db="UniProtKB">
        <authorList>
            <consortium name="RefSeq"/>
        </authorList>
    </citation>
    <scope>IDENTIFICATION</scope>
    <source>
        <strain evidence="3">CBS 304.34</strain>
    </source>
</reference>
<dbReference type="GeneID" id="54466083"/>
<reference evidence="1 3" key="1">
    <citation type="journal article" date="2020" name="Stud. Mycol.">
        <title>101 Dothideomycetes genomes: a test case for predicting lifestyles and emergence of pathogens.</title>
        <authorList>
            <person name="Haridas S."/>
            <person name="Albert R."/>
            <person name="Binder M."/>
            <person name="Bloem J."/>
            <person name="Labutti K."/>
            <person name="Salamov A."/>
            <person name="Andreopoulos B."/>
            <person name="Baker S."/>
            <person name="Barry K."/>
            <person name="Bills G."/>
            <person name="Bluhm B."/>
            <person name="Cannon C."/>
            <person name="Castanera R."/>
            <person name="Culley D."/>
            <person name="Daum C."/>
            <person name="Ezra D."/>
            <person name="Gonzalez J."/>
            <person name="Henrissat B."/>
            <person name="Kuo A."/>
            <person name="Liang C."/>
            <person name="Lipzen A."/>
            <person name="Lutzoni F."/>
            <person name="Magnuson J."/>
            <person name="Mondo S."/>
            <person name="Nolan M."/>
            <person name="Ohm R."/>
            <person name="Pangilinan J."/>
            <person name="Park H.-J."/>
            <person name="Ramirez L."/>
            <person name="Alfaro M."/>
            <person name="Sun H."/>
            <person name="Tritt A."/>
            <person name="Yoshinaga Y."/>
            <person name="Zwiers L.-H."/>
            <person name="Turgeon B."/>
            <person name="Goodwin S."/>
            <person name="Spatafora J."/>
            <person name="Crous P."/>
            <person name="Grigoriev I."/>
        </authorList>
    </citation>
    <scope>NUCLEOTIDE SEQUENCE</scope>
    <source>
        <strain evidence="1 3">CBS 304.34</strain>
    </source>
</reference>
<organism evidence="1">
    <name type="scientific">Mytilinidion resinicola</name>
    <dbReference type="NCBI Taxonomy" id="574789"/>
    <lineage>
        <taxon>Eukaryota</taxon>
        <taxon>Fungi</taxon>
        <taxon>Dikarya</taxon>
        <taxon>Ascomycota</taxon>
        <taxon>Pezizomycotina</taxon>
        <taxon>Dothideomycetes</taxon>
        <taxon>Pleosporomycetidae</taxon>
        <taxon>Mytilinidiales</taxon>
        <taxon>Mytilinidiaceae</taxon>
        <taxon>Mytilinidion</taxon>
    </lineage>
</organism>
<protein>
    <submittedName>
        <fullName evidence="1 3">Uncharacterized protein</fullName>
    </submittedName>
</protein>
<dbReference type="RefSeq" id="XP_033580253.1">
    <property type="nucleotide sequence ID" value="XM_033725190.1"/>
</dbReference>
<dbReference type="Proteomes" id="UP000504636">
    <property type="component" value="Unplaced"/>
</dbReference>
<dbReference type="EMBL" id="MU003696">
    <property type="protein sequence ID" value="KAF2813289.1"/>
    <property type="molecule type" value="Genomic_DNA"/>
</dbReference>
<sequence>MARILESGDRRCRQFFHAPHVLARLIGNTIHDWQPPGKPLLPVVVVAVPDVAICTITQSNPSMRSAETAGAWKYHCAMSRSPCQAFPSPPKRVLGKQGEVVDGGGDIRNHRRFDSFESANAAPDPLPRAASQYDRESTAEERHKTAIYMHPAFLRGLAARLRRLAATWLYHATDPGRVETARCAGSPFPQEDKKS</sequence>
<gene>
    <name evidence="1 3" type="ORF">BDZ99DRAFT_517564</name>
</gene>
<accession>A0A6A6YXR7</accession>
<evidence type="ECO:0000313" key="1">
    <source>
        <dbReference type="EMBL" id="KAF2813289.1"/>
    </source>
</evidence>
<evidence type="ECO:0000313" key="2">
    <source>
        <dbReference type="Proteomes" id="UP000504636"/>
    </source>
</evidence>
<dbReference type="AlphaFoldDB" id="A0A6A6YXR7"/>
<proteinExistence type="predicted"/>
<keyword evidence="2" id="KW-1185">Reference proteome</keyword>
<evidence type="ECO:0000313" key="3">
    <source>
        <dbReference type="RefSeq" id="XP_033580253.1"/>
    </source>
</evidence>